<keyword evidence="2" id="KW-1185">Reference proteome</keyword>
<evidence type="ECO:0000313" key="2">
    <source>
        <dbReference type="Proteomes" id="UP001500603"/>
    </source>
</evidence>
<proteinExistence type="predicted"/>
<name>A0ABP9JT77_9NOCA</name>
<accession>A0ABP9JT77</accession>
<evidence type="ECO:0000313" key="1">
    <source>
        <dbReference type="EMBL" id="GAA5042098.1"/>
    </source>
</evidence>
<organism evidence="1 2">
    <name type="scientific">Nocardia callitridis</name>
    <dbReference type="NCBI Taxonomy" id="648753"/>
    <lineage>
        <taxon>Bacteria</taxon>
        <taxon>Bacillati</taxon>
        <taxon>Actinomycetota</taxon>
        <taxon>Actinomycetes</taxon>
        <taxon>Mycobacteriales</taxon>
        <taxon>Nocardiaceae</taxon>
        <taxon>Nocardia</taxon>
    </lineage>
</organism>
<comment type="caution">
    <text evidence="1">The sequence shown here is derived from an EMBL/GenBank/DDBJ whole genome shotgun (WGS) entry which is preliminary data.</text>
</comment>
<gene>
    <name evidence="1" type="ORF">GCM10023318_01900</name>
</gene>
<dbReference type="EMBL" id="BAABJM010000001">
    <property type="protein sequence ID" value="GAA5042098.1"/>
    <property type="molecule type" value="Genomic_DNA"/>
</dbReference>
<dbReference type="RefSeq" id="WP_345493026.1">
    <property type="nucleotide sequence ID" value="NZ_BAABJM010000001.1"/>
</dbReference>
<reference evidence="2" key="1">
    <citation type="journal article" date="2019" name="Int. J. Syst. Evol. Microbiol.">
        <title>The Global Catalogue of Microorganisms (GCM) 10K type strain sequencing project: providing services to taxonomists for standard genome sequencing and annotation.</title>
        <authorList>
            <consortium name="The Broad Institute Genomics Platform"/>
            <consortium name="The Broad Institute Genome Sequencing Center for Infectious Disease"/>
            <person name="Wu L."/>
            <person name="Ma J."/>
        </authorList>
    </citation>
    <scope>NUCLEOTIDE SEQUENCE [LARGE SCALE GENOMIC DNA]</scope>
    <source>
        <strain evidence="2">JCM 18298</strain>
    </source>
</reference>
<protein>
    <submittedName>
        <fullName evidence="1">Uncharacterized protein</fullName>
    </submittedName>
</protein>
<sequence>MHLTVVLAPGVRLDYAACRTAAFRFVKEWRIYECHRHVTVVPGDPDGLPRLPNERLYLYP</sequence>
<dbReference type="Proteomes" id="UP001500603">
    <property type="component" value="Unassembled WGS sequence"/>
</dbReference>